<dbReference type="Gene3D" id="3.40.50.1820">
    <property type="entry name" value="alpha/beta hydrolase"/>
    <property type="match status" value="1"/>
</dbReference>
<dbReference type="GO" id="GO:0016787">
    <property type="term" value="F:hydrolase activity"/>
    <property type="evidence" value="ECO:0007669"/>
    <property type="project" value="UniProtKB-KW"/>
</dbReference>
<feature type="domain" description="Serine aminopeptidase S33" evidence="1">
    <location>
        <begin position="66"/>
        <end position="296"/>
    </location>
</feature>
<dbReference type="InterPro" id="IPR029058">
    <property type="entry name" value="AB_hydrolase_fold"/>
</dbReference>
<gene>
    <name evidence="2" type="ORF">CUN48_01425</name>
</gene>
<dbReference type="Pfam" id="PF12146">
    <property type="entry name" value="Hydrolase_4"/>
    <property type="match status" value="1"/>
</dbReference>
<dbReference type="EMBL" id="PGTN01000005">
    <property type="protein sequence ID" value="PJF48841.1"/>
    <property type="molecule type" value="Genomic_DNA"/>
</dbReference>
<protein>
    <submittedName>
        <fullName evidence="2">Alpha/beta hydrolase</fullName>
    </submittedName>
</protein>
<organism evidence="2 3">
    <name type="scientific">Candidatus Thermofonsia Clade 3 bacterium</name>
    <dbReference type="NCBI Taxonomy" id="2364212"/>
    <lineage>
        <taxon>Bacteria</taxon>
        <taxon>Bacillati</taxon>
        <taxon>Chloroflexota</taxon>
        <taxon>Candidatus Thermofontia</taxon>
        <taxon>Candidatus Thermofonsia Clade 3</taxon>
    </lineage>
</organism>
<dbReference type="AlphaFoldDB" id="A0A2M8QG96"/>
<reference evidence="2 3" key="1">
    <citation type="submission" date="2017-11" db="EMBL/GenBank/DDBJ databases">
        <title>Evolution of Phototrophy in the Chloroflexi Phylum Driven by Horizontal Gene Transfer.</title>
        <authorList>
            <person name="Ward L.M."/>
            <person name="Hemp J."/>
            <person name="Shih P.M."/>
            <person name="Mcglynn S.E."/>
            <person name="Fischer W."/>
        </authorList>
    </citation>
    <scope>NUCLEOTIDE SEQUENCE [LARGE SCALE GENOMIC DNA]</scope>
    <source>
        <strain evidence="2">JP3_7</strain>
    </source>
</reference>
<dbReference type="SUPFAM" id="SSF53474">
    <property type="entry name" value="alpha/beta-Hydrolases"/>
    <property type="match status" value="1"/>
</dbReference>
<proteinExistence type="predicted"/>
<evidence type="ECO:0000313" key="3">
    <source>
        <dbReference type="Proteomes" id="UP000230790"/>
    </source>
</evidence>
<keyword evidence="2" id="KW-0378">Hydrolase</keyword>
<dbReference type="InterPro" id="IPR000073">
    <property type="entry name" value="AB_hydrolase_1"/>
</dbReference>
<evidence type="ECO:0000313" key="2">
    <source>
        <dbReference type="EMBL" id="PJF48841.1"/>
    </source>
</evidence>
<sequence length="319" mass="35603">MCCAFCPRLSLPTNRLTSSWRRPPKSSLRSMNTFPLTDAIPAHEEIERPSSIGETMFIRHWQPEGETRGSAVLAHGVFEHSGRYHHVAERFTRRGYQVWAPDHYGHGRSAGPRGYIQHPNHFIDDLRLVVELATMATGCKPILLGHSMGGTIAALYAIRQQETLRALVLSSPALRIHASDCVIAIGRIVSDIIPAAPMPSGLSQPATHNQAWEAWKASDALRHNRLTFRTARFIVDAGEEARAQAHTLGIPVLLLVAGEDTYVDKRGAHEFFARLPANTGELHEYAGFYHEIFNEVERETPLSDLDAWLEKLDRGARRG</sequence>
<dbReference type="PRINTS" id="PR00111">
    <property type="entry name" value="ABHYDROLASE"/>
</dbReference>
<dbReference type="InterPro" id="IPR022742">
    <property type="entry name" value="Hydrolase_4"/>
</dbReference>
<dbReference type="PANTHER" id="PTHR11614">
    <property type="entry name" value="PHOSPHOLIPASE-RELATED"/>
    <property type="match status" value="1"/>
</dbReference>
<name>A0A2M8QG96_9CHLR</name>
<comment type="caution">
    <text evidence="2">The sequence shown here is derived from an EMBL/GenBank/DDBJ whole genome shotgun (WGS) entry which is preliminary data.</text>
</comment>
<dbReference type="Proteomes" id="UP000230790">
    <property type="component" value="Unassembled WGS sequence"/>
</dbReference>
<dbReference type="InterPro" id="IPR051044">
    <property type="entry name" value="MAG_DAG_Lipase"/>
</dbReference>
<evidence type="ECO:0000259" key="1">
    <source>
        <dbReference type="Pfam" id="PF12146"/>
    </source>
</evidence>
<accession>A0A2M8QG96</accession>